<dbReference type="InterPro" id="IPR004147">
    <property type="entry name" value="ABC1_dom"/>
</dbReference>
<evidence type="ECO:0000256" key="4">
    <source>
        <dbReference type="ARBA" id="ARBA00022840"/>
    </source>
</evidence>
<dbReference type="InterPro" id="IPR051409">
    <property type="entry name" value="Atypical_kinase_ADCK"/>
</dbReference>
<comment type="similarity">
    <text evidence="1">Belongs to the protein kinase superfamily. ADCK protein kinase family.</text>
</comment>
<gene>
    <name evidence="6" type="ORF">EIP91_003552</name>
</gene>
<dbReference type="PANTHER" id="PTHR43851">
    <property type="match status" value="1"/>
</dbReference>
<dbReference type="Proteomes" id="UP000292702">
    <property type="component" value="Unassembled WGS sequence"/>
</dbReference>
<organism evidence="6 7">
    <name type="scientific">Steccherinum ochraceum</name>
    <dbReference type="NCBI Taxonomy" id="92696"/>
    <lineage>
        <taxon>Eukaryota</taxon>
        <taxon>Fungi</taxon>
        <taxon>Dikarya</taxon>
        <taxon>Basidiomycota</taxon>
        <taxon>Agaricomycotina</taxon>
        <taxon>Agaricomycetes</taxon>
        <taxon>Polyporales</taxon>
        <taxon>Steccherinaceae</taxon>
        <taxon>Steccherinum</taxon>
    </lineage>
</organism>
<keyword evidence="2" id="KW-0808">Transferase</keyword>
<dbReference type="OrthoDB" id="201153at2759"/>
<dbReference type="InterPro" id="IPR011009">
    <property type="entry name" value="Kinase-like_dom_sf"/>
</dbReference>
<protein>
    <recommendedName>
        <fullName evidence="5">ABC1 atypical kinase-like domain-containing protein</fullName>
    </recommendedName>
</protein>
<dbReference type="GO" id="GO:0005524">
    <property type="term" value="F:ATP binding"/>
    <property type="evidence" value="ECO:0007669"/>
    <property type="project" value="UniProtKB-KW"/>
</dbReference>
<feature type="domain" description="ABC1 atypical kinase-like" evidence="5">
    <location>
        <begin position="288"/>
        <end position="536"/>
    </location>
</feature>
<dbReference type="PANTHER" id="PTHR43851:SF3">
    <property type="entry name" value="COENZYME Q8"/>
    <property type="match status" value="1"/>
</dbReference>
<keyword evidence="4" id="KW-0067">ATP-binding</keyword>
<sequence length="655" mass="72578">MPPGPAFNWFAVAASVADVISRAAEIKAAQVASRSAPLVTRIRGDGLEGISRRKRKVEEAVEVEKAERAVLRAGEQRSSRVPPGIEHIPVHDPSLKTTALHTSTERIVYAPPERPPPTTTHASLLPEVHEQAASDAHIPETPFVLEPKPTLDIPEPIIQVQPPLLRSHSEEVLASSPADALMARRRVAQLESSKVPSSRIGRLFHYGGLAASLGYGAATELLRRSASSSDTQSGSLMLTEANIKRLVSKLTKMRGAALKLGQFMSIQVLTLVQDSHVLPPEVEDIFRRVQDSAHYMPDWQMEEVMTSSLGPNWHDSFEQFDRIPFAAASIGQVHSATLRAAASPTGKDEKVAVKIQFPNIADSIESDLGYVKMMLTAGRLLPRGLFLDRTIEVMKSELADECDYAREASFLRRFGEHLSADSRFKVPWVWEGSTERVLVMEHVDGVSVGGSVIDQLSQQDRDDIATRIIDLCLKELFAFRVMQTDPNWTNFLWDSESRQVALVDFGATREYSKSFIDSWLRLLQAAASDDREACIEWSLKVGYLTGEESEVMLDAHVKSMALLATPFKESTAQPYSFGPGSQWTDVTSEIRAQIPVMLQHRLTPPPRETYSLNRKLSGAFLLAARLNAHVDCRRLWEDVVRDYQFDDSAGSGAVQ</sequence>
<dbReference type="EMBL" id="RWJN01000211">
    <property type="protein sequence ID" value="TCD64848.1"/>
    <property type="molecule type" value="Genomic_DNA"/>
</dbReference>
<dbReference type="GO" id="GO:0006744">
    <property type="term" value="P:ubiquinone biosynthetic process"/>
    <property type="evidence" value="ECO:0007669"/>
    <property type="project" value="TreeGrafter"/>
</dbReference>
<evidence type="ECO:0000256" key="3">
    <source>
        <dbReference type="ARBA" id="ARBA00022741"/>
    </source>
</evidence>
<dbReference type="InterPro" id="IPR034646">
    <property type="entry name" value="ADCK3_dom"/>
</dbReference>
<reference evidence="6 7" key="1">
    <citation type="submission" date="2018-11" db="EMBL/GenBank/DDBJ databases">
        <title>Genome assembly of Steccherinum ochraceum LE-BIN_3174, the white-rot fungus of the Steccherinaceae family (The Residual Polyporoid clade, Polyporales, Basidiomycota).</title>
        <authorList>
            <person name="Fedorova T.V."/>
            <person name="Glazunova O.A."/>
            <person name="Landesman E.O."/>
            <person name="Moiseenko K.V."/>
            <person name="Psurtseva N.V."/>
            <person name="Savinova O.S."/>
            <person name="Shakhova N.V."/>
            <person name="Tyazhelova T.V."/>
            <person name="Vasina D.V."/>
        </authorList>
    </citation>
    <scope>NUCLEOTIDE SEQUENCE [LARGE SCALE GENOMIC DNA]</scope>
    <source>
        <strain evidence="6 7">LE-BIN_3174</strain>
    </source>
</reference>
<dbReference type="Pfam" id="PF03109">
    <property type="entry name" value="ABC1"/>
    <property type="match status" value="1"/>
</dbReference>
<dbReference type="SUPFAM" id="SSF56112">
    <property type="entry name" value="Protein kinase-like (PK-like)"/>
    <property type="match status" value="1"/>
</dbReference>
<dbReference type="CDD" id="cd13970">
    <property type="entry name" value="ABC1_ADCK3"/>
    <property type="match status" value="1"/>
</dbReference>
<dbReference type="STRING" id="92696.A0A4R0RLY9"/>
<evidence type="ECO:0000256" key="2">
    <source>
        <dbReference type="ARBA" id="ARBA00022679"/>
    </source>
</evidence>
<keyword evidence="7" id="KW-1185">Reference proteome</keyword>
<evidence type="ECO:0000313" key="7">
    <source>
        <dbReference type="Proteomes" id="UP000292702"/>
    </source>
</evidence>
<comment type="caution">
    <text evidence="6">The sequence shown here is derived from an EMBL/GenBank/DDBJ whole genome shotgun (WGS) entry which is preliminary data.</text>
</comment>
<evidence type="ECO:0000256" key="1">
    <source>
        <dbReference type="ARBA" id="ARBA00009670"/>
    </source>
</evidence>
<keyword evidence="3" id="KW-0547">Nucleotide-binding</keyword>
<dbReference type="AlphaFoldDB" id="A0A4R0RLY9"/>
<evidence type="ECO:0000313" key="6">
    <source>
        <dbReference type="EMBL" id="TCD64848.1"/>
    </source>
</evidence>
<proteinExistence type="inferred from homology"/>
<evidence type="ECO:0000259" key="5">
    <source>
        <dbReference type="Pfam" id="PF03109"/>
    </source>
</evidence>
<dbReference type="GO" id="GO:0016740">
    <property type="term" value="F:transferase activity"/>
    <property type="evidence" value="ECO:0007669"/>
    <property type="project" value="UniProtKB-KW"/>
</dbReference>
<accession>A0A4R0RLY9</accession>
<name>A0A4R0RLY9_9APHY</name>